<dbReference type="InterPro" id="IPR023271">
    <property type="entry name" value="Aquaporin-like"/>
</dbReference>
<dbReference type="SUPFAM" id="SSF81338">
    <property type="entry name" value="Aquaporin-like"/>
    <property type="match status" value="1"/>
</dbReference>
<evidence type="ECO:0008006" key="11">
    <source>
        <dbReference type="Google" id="ProtNLM"/>
    </source>
</evidence>
<keyword evidence="6 8" id="KW-0472">Membrane</keyword>
<dbReference type="CDD" id="cd00333">
    <property type="entry name" value="MIP"/>
    <property type="match status" value="1"/>
</dbReference>
<dbReference type="GO" id="GO:0015250">
    <property type="term" value="F:water channel activity"/>
    <property type="evidence" value="ECO:0007669"/>
    <property type="project" value="TreeGrafter"/>
</dbReference>
<feature type="region of interest" description="Disordered" evidence="7">
    <location>
        <begin position="1"/>
        <end position="74"/>
    </location>
</feature>
<dbReference type="AlphaFoldDB" id="N1PTF9"/>
<feature type="transmembrane region" description="Helical" evidence="8">
    <location>
        <begin position="429"/>
        <end position="462"/>
    </location>
</feature>
<evidence type="ECO:0000256" key="6">
    <source>
        <dbReference type="ARBA" id="ARBA00023136"/>
    </source>
</evidence>
<dbReference type="InterPro" id="IPR022357">
    <property type="entry name" value="MIP_CS"/>
</dbReference>
<proteinExistence type="inferred from homology"/>
<keyword evidence="10" id="KW-1185">Reference proteome</keyword>
<dbReference type="eggNOG" id="KOG0224">
    <property type="taxonomic scope" value="Eukaryota"/>
</dbReference>
<gene>
    <name evidence="9" type="ORF">DOTSEDRAFT_71359</name>
</gene>
<evidence type="ECO:0000256" key="8">
    <source>
        <dbReference type="SAM" id="Phobius"/>
    </source>
</evidence>
<dbReference type="Pfam" id="PF00230">
    <property type="entry name" value="MIP"/>
    <property type="match status" value="1"/>
</dbReference>
<dbReference type="Gene3D" id="1.20.1080.10">
    <property type="entry name" value="Glycerol uptake facilitator protein"/>
    <property type="match status" value="1"/>
</dbReference>
<evidence type="ECO:0000256" key="2">
    <source>
        <dbReference type="ARBA" id="ARBA00006175"/>
    </source>
</evidence>
<dbReference type="PROSITE" id="PS00221">
    <property type="entry name" value="MIP"/>
    <property type="match status" value="1"/>
</dbReference>
<comment type="subcellular location">
    <subcellularLocation>
        <location evidence="1">Membrane</location>
        <topology evidence="1">Multi-pass membrane protein</topology>
    </subcellularLocation>
</comment>
<dbReference type="PRINTS" id="PR00783">
    <property type="entry name" value="MINTRINSICP"/>
</dbReference>
<feature type="transmembrane region" description="Helical" evidence="8">
    <location>
        <begin position="556"/>
        <end position="573"/>
    </location>
</feature>
<dbReference type="STRING" id="675120.N1PTF9"/>
<evidence type="ECO:0000256" key="1">
    <source>
        <dbReference type="ARBA" id="ARBA00004141"/>
    </source>
</evidence>
<evidence type="ECO:0000256" key="5">
    <source>
        <dbReference type="ARBA" id="ARBA00022989"/>
    </source>
</evidence>
<evidence type="ECO:0000256" key="7">
    <source>
        <dbReference type="SAM" id="MobiDB-lite"/>
    </source>
</evidence>
<feature type="compositionally biased region" description="Low complexity" evidence="7">
    <location>
        <begin position="230"/>
        <end position="245"/>
    </location>
</feature>
<evidence type="ECO:0000256" key="4">
    <source>
        <dbReference type="ARBA" id="ARBA00022692"/>
    </source>
</evidence>
<organism evidence="9 10">
    <name type="scientific">Dothistroma septosporum (strain NZE10 / CBS 128990)</name>
    <name type="common">Red band needle blight fungus</name>
    <name type="synonym">Mycosphaerella pini</name>
    <dbReference type="NCBI Taxonomy" id="675120"/>
    <lineage>
        <taxon>Eukaryota</taxon>
        <taxon>Fungi</taxon>
        <taxon>Dikarya</taxon>
        <taxon>Ascomycota</taxon>
        <taxon>Pezizomycotina</taxon>
        <taxon>Dothideomycetes</taxon>
        <taxon>Dothideomycetidae</taxon>
        <taxon>Mycosphaerellales</taxon>
        <taxon>Mycosphaerellaceae</taxon>
        <taxon>Dothistroma</taxon>
    </lineage>
</organism>
<dbReference type="PANTHER" id="PTHR43829">
    <property type="entry name" value="AQUAPORIN OR AQUAGLYCEROPORIN RELATED"/>
    <property type="match status" value="1"/>
</dbReference>
<feature type="transmembrane region" description="Helical" evidence="8">
    <location>
        <begin position="520"/>
        <end position="544"/>
    </location>
</feature>
<dbReference type="GO" id="GO:0015254">
    <property type="term" value="F:glycerol channel activity"/>
    <property type="evidence" value="ECO:0007669"/>
    <property type="project" value="TreeGrafter"/>
</dbReference>
<dbReference type="InterPro" id="IPR000425">
    <property type="entry name" value="MIP"/>
</dbReference>
<evidence type="ECO:0000313" key="10">
    <source>
        <dbReference type="Proteomes" id="UP000016933"/>
    </source>
</evidence>
<evidence type="ECO:0000313" key="9">
    <source>
        <dbReference type="EMBL" id="EME45630.1"/>
    </source>
</evidence>
<dbReference type="HOGENOM" id="CLU_020019_2_1_1"/>
<dbReference type="NCBIfam" id="TIGR00861">
    <property type="entry name" value="MIP"/>
    <property type="match status" value="1"/>
</dbReference>
<dbReference type="OrthoDB" id="3222at2759"/>
<comment type="similarity">
    <text evidence="2">Belongs to the MIP/aquaporin (TC 1.A.8) family.</text>
</comment>
<feature type="region of interest" description="Disordered" evidence="7">
    <location>
        <begin position="215"/>
        <end position="309"/>
    </location>
</feature>
<dbReference type="EMBL" id="KB446538">
    <property type="protein sequence ID" value="EME45630.1"/>
    <property type="molecule type" value="Genomic_DNA"/>
</dbReference>
<evidence type="ECO:0000256" key="3">
    <source>
        <dbReference type="ARBA" id="ARBA00022448"/>
    </source>
</evidence>
<feature type="transmembrane region" description="Helical" evidence="8">
    <location>
        <begin position="474"/>
        <end position="500"/>
    </location>
</feature>
<keyword evidence="5 8" id="KW-1133">Transmembrane helix</keyword>
<dbReference type="PANTHER" id="PTHR43829:SF24">
    <property type="entry name" value="MIP AQUAPORIN (EUROFUNG)"/>
    <property type="match status" value="1"/>
</dbReference>
<protein>
    <recommendedName>
        <fullName evidence="11">Aquaporin-like protein</fullName>
    </recommendedName>
</protein>
<dbReference type="InterPro" id="IPR050363">
    <property type="entry name" value="MIP/Aquaporin"/>
</dbReference>
<name>N1PTF9_DOTSN</name>
<dbReference type="GO" id="GO:0005886">
    <property type="term" value="C:plasma membrane"/>
    <property type="evidence" value="ECO:0007669"/>
    <property type="project" value="TreeGrafter"/>
</dbReference>
<keyword evidence="3" id="KW-0813">Transport</keyword>
<accession>N1PTF9</accession>
<feature type="transmembrane region" description="Helical" evidence="8">
    <location>
        <begin position="606"/>
        <end position="626"/>
    </location>
</feature>
<reference evidence="10" key="1">
    <citation type="journal article" date="2012" name="PLoS Genet.">
        <title>The genomes of the fungal plant pathogens Cladosporium fulvum and Dothistroma septosporum reveal adaptation to different hosts and lifestyles but also signatures of common ancestry.</title>
        <authorList>
            <person name="de Wit P.J.G.M."/>
            <person name="van der Burgt A."/>
            <person name="Oekmen B."/>
            <person name="Stergiopoulos I."/>
            <person name="Abd-Elsalam K.A."/>
            <person name="Aerts A.L."/>
            <person name="Bahkali A.H."/>
            <person name="Beenen H.G."/>
            <person name="Chettri P."/>
            <person name="Cox M.P."/>
            <person name="Datema E."/>
            <person name="de Vries R.P."/>
            <person name="Dhillon B."/>
            <person name="Ganley A.R."/>
            <person name="Griffiths S.A."/>
            <person name="Guo Y."/>
            <person name="Hamelin R.C."/>
            <person name="Henrissat B."/>
            <person name="Kabir M.S."/>
            <person name="Jashni M.K."/>
            <person name="Kema G."/>
            <person name="Klaubauf S."/>
            <person name="Lapidus A."/>
            <person name="Levasseur A."/>
            <person name="Lindquist E."/>
            <person name="Mehrabi R."/>
            <person name="Ohm R.A."/>
            <person name="Owen T.J."/>
            <person name="Salamov A."/>
            <person name="Schwelm A."/>
            <person name="Schijlen E."/>
            <person name="Sun H."/>
            <person name="van den Burg H.A."/>
            <person name="van Ham R.C.H.J."/>
            <person name="Zhang S."/>
            <person name="Goodwin S.B."/>
            <person name="Grigoriev I.V."/>
            <person name="Collemare J."/>
            <person name="Bradshaw R.E."/>
        </authorList>
    </citation>
    <scope>NUCLEOTIDE SEQUENCE [LARGE SCALE GENOMIC DNA]</scope>
    <source>
        <strain evidence="10">NZE10 / CBS 128990</strain>
    </source>
</reference>
<dbReference type="Proteomes" id="UP000016933">
    <property type="component" value="Unassembled WGS sequence"/>
</dbReference>
<keyword evidence="4 8" id="KW-0812">Transmembrane</keyword>
<sequence length="681" mass="74049">MEDGDRPRARARAQSEAIPPTREAHLSPSARGSAQQPALSGEDEDPARSRFNAPRRAATTAISTRDFRGERSPSLLDVTERGMSTLRRRSTAISRRSARRSTVANRSRLGTVGLAGPEDTTQIQAAAENYVSPGYAALNPAYEQPAAAKPVWSLAKPLPRVIRPGMVPTKSEILEVSANGQAPAENINRVGLEVDPNDLEAGRVQLSANPAKLSAQLKDSRAQREQNFVSSIQRRGTTTSRISTRPARAPSTTSQTAQRRRAESRASVTQRPMTPAREDGDAEANEGNEDRPVAEQPAEGAPLSPSAEQAMRWSTQYSAGEGINAQLGAIPEHQIAEPRLSLESAGSQSTIKVEDFADVYDDMTDLKLEVENPFLYEEVHNNHTSWSVVRTQNREFLAELLAVVVQETIGFAADTSATLSTTSNVNTTAWAWGFATMIGIYISGGISGAHLNPTITITLWFYRGFPKRKMIPYFAAQFLGAFMAALIAYGLYLASIQNYALTNDPINILNGFVTSARHSYIDAATAFFNEFIGTAFLACTVLALGDDQNAPPGAGMNSLVIGLVITALNFAFANQTGAALNPSRDFGPRLAMLALGYGSDLFTNPYWFYGPWAGSICGAFVGAALYDVCIFTGGESPINYPWTRTKRSYRKGRAKWSRRLHLGKKRKEEETTAEMDNIRVS</sequence>
<reference evidence="9 10" key="2">
    <citation type="journal article" date="2012" name="PLoS Pathog.">
        <title>Diverse lifestyles and strategies of plant pathogenesis encoded in the genomes of eighteen Dothideomycetes fungi.</title>
        <authorList>
            <person name="Ohm R.A."/>
            <person name="Feau N."/>
            <person name="Henrissat B."/>
            <person name="Schoch C.L."/>
            <person name="Horwitz B.A."/>
            <person name="Barry K.W."/>
            <person name="Condon B.J."/>
            <person name="Copeland A.C."/>
            <person name="Dhillon B."/>
            <person name="Glaser F."/>
            <person name="Hesse C.N."/>
            <person name="Kosti I."/>
            <person name="LaButti K."/>
            <person name="Lindquist E.A."/>
            <person name="Lucas S."/>
            <person name="Salamov A.A."/>
            <person name="Bradshaw R.E."/>
            <person name="Ciuffetti L."/>
            <person name="Hamelin R.C."/>
            <person name="Kema G.H.J."/>
            <person name="Lawrence C."/>
            <person name="Scott J.A."/>
            <person name="Spatafora J.W."/>
            <person name="Turgeon B.G."/>
            <person name="de Wit P.J.G.M."/>
            <person name="Zhong S."/>
            <person name="Goodwin S.B."/>
            <person name="Grigoriev I.V."/>
        </authorList>
    </citation>
    <scope>NUCLEOTIDE SEQUENCE [LARGE SCALE GENOMIC DNA]</scope>
    <source>
        <strain evidence="10">NZE10 / CBS 128990</strain>
    </source>
</reference>
<dbReference type="OMA" id="NPAYEQP"/>